<feature type="domain" description="MacB-like periplasmic core" evidence="8">
    <location>
        <begin position="21"/>
        <end position="239"/>
    </location>
</feature>
<dbReference type="AlphaFoldDB" id="A0A917J437"/>
<comment type="subcellular location">
    <subcellularLocation>
        <location evidence="1">Cell membrane</location>
        <topology evidence="1">Multi-pass membrane protein</topology>
    </subcellularLocation>
</comment>
<accession>A0A917J437</accession>
<dbReference type="GO" id="GO:0005886">
    <property type="term" value="C:plasma membrane"/>
    <property type="evidence" value="ECO:0007669"/>
    <property type="project" value="UniProtKB-SubCell"/>
</dbReference>
<feature type="transmembrane region" description="Helical" evidence="6">
    <location>
        <begin position="20"/>
        <end position="41"/>
    </location>
</feature>
<dbReference type="InterPro" id="IPR025857">
    <property type="entry name" value="MacB_PCD"/>
</dbReference>
<keyword evidence="2" id="KW-1003">Cell membrane</keyword>
<keyword evidence="5 6" id="KW-0472">Membrane</keyword>
<feature type="transmembrane region" description="Helical" evidence="6">
    <location>
        <begin position="764"/>
        <end position="787"/>
    </location>
</feature>
<comment type="caution">
    <text evidence="9">The sequence shown here is derived from an EMBL/GenBank/DDBJ whole genome shotgun (WGS) entry which is preliminary data.</text>
</comment>
<protein>
    <submittedName>
        <fullName evidence="9">ABC transporter permease</fullName>
    </submittedName>
</protein>
<evidence type="ECO:0000313" key="9">
    <source>
        <dbReference type="EMBL" id="GGH78764.1"/>
    </source>
</evidence>
<feature type="transmembrane region" description="Helical" evidence="6">
    <location>
        <begin position="427"/>
        <end position="450"/>
    </location>
</feature>
<keyword evidence="3 6" id="KW-0812">Transmembrane</keyword>
<dbReference type="PANTHER" id="PTHR30572">
    <property type="entry name" value="MEMBRANE COMPONENT OF TRANSPORTER-RELATED"/>
    <property type="match status" value="1"/>
</dbReference>
<evidence type="ECO:0000256" key="1">
    <source>
        <dbReference type="ARBA" id="ARBA00004651"/>
    </source>
</evidence>
<feature type="transmembrane region" description="Helical" evidence="6">
    <location>
        <begin position="382"/>
        <end position="406"/>
    </location>
</feature>
<dbReference type="RefSeq" id="WP_188957093.1">
    <property type="nucleotide sequence ID" value="NZ_BMIB01000005.1"/>
</dbReference>
<evidence type="ECO:0000259" key="7">
    <source>
        <dbReference type="Pfam" id="PF02687"/>
    </source>
</evidence>
<evidence type="ECO:0000256" key="3">
    <source>
        <dbReference type="ARBA" id="ARBA00022692"/>
    </source>
</evidence>
<feature type="transmembrane region" description="Helical" evidence="6">
    <location>
        <begin position="347"/>
        <end position="370"/>
    </location>
</feature>
<evidence type="ECO:0000313" key="10">
    <source>
        <dbReference type="Proteomes" id="UP000627292"/>
    </source>
</evidence>
<evidence type="ECO:0000256" key="4">
    <source>
        <dbReference type="ARBA" id="ARBA00022989"/>
    </source>
</evidence>
<dbReference type="InterPro" id="IPR003838">
    <property type="entry name" value="ABC3_permease_C"/>
</dbReference>
<evidence type="ECO:0000256" key="6">
    <source>
        <dbReference type="SAM" id="Phobius"/>
    </source>
</evidence>
<keyword evidence="10" id="KW-1185">Reference proteome</keyword>
<reference evidence="9" key="1">
    <citation type="journal article" date="2014" name="Int. J. Syst. Evol. Microbiol.">
        <title>Complete genome sequence of Corynebacterium casei LMG S-19264T (=DSM 44701T), isolated from a smear-ripened cheese.</title>
        <authorList>
            <consortium name="US DOE Joint Genome Institute (JGI-PGF)"/>
            <person name="Walter F."/>
            <person name="Albersmeier A."/>
            <person name="Kalinowski J."/>
            <person name="Ruckert C."/>
        </authorList>
    </citation>
    <scope>NUCLEOTIDE SEQUENCE</scope>
    <source>
        <strain evidence="9">CGMCC 1.15290</strain>
    </source>
</reference>
<name>A0A917J437_9BACT</name>
<dbReference type="Pfam" id="PF02687">
    <property type="entry name" value="FtsX"/>
    <property type="match status" value="2"/>
</dbReference>
<dbReference type="InterPro" id="IPR050250">
    <property type="entry name" value="Macrolide_Exporter_MacB"/>
</dbReference>
<dbReference type="PANTHER" id="PTHR30572:SF18">
    <property type="entry name" value="ABC-TYPE MACROLIDE FAMILY EXPORT SYSTEM PERMEASE COMPONENT 2"/>
    <property type="match status" value="1"/>
</dbReference>
<dbReference type="Proteomes" id="UP000627292">
    <property type="component" value="Unassembled WGS sequence"/>
</dbReference>
<feature type="transmembrane region" description="Helical" evidence="6">
    <location>
        <begin position="733"/>
        <end position="752"/>
    </location>
</feature>
<sequence>MLRNYFLTAWRNLKKNKLTAGINVLGLTVAFTCCIVLFLMVQRQFSYDRFHKNVNRIFKVYSVSHAREGDKLSASMAYPAAPAFKAEVPGVEKSTPYMWAGQGIRYGDKELAKSIQLVSADFFSMFSFPVKAGNRANPLASESDIALNETTAKALFGDSDAIGKSVEVKLGSHWKTLTVSAVLEDAPDNSTLQFQTLARIEINNDYPELKNNWNFQHHNVYVQLKPNITQATAEKELREVVKHYRLANEEEMNTRGFRKDAAGDYYAFKLASLNSLRFNEELGGRNAVSKLYLYTLLLIAVVVMFIACFNFVNLNVARSLTRAREVGVRKTIGAGKKQIFTQLWSESFLLCLMALLPAILLVILCIRTFGEKVSPAILLQPLVVLSILGGMLFVSFLAGGYPAWLVSRFNTVEVLKGKLKVSRSSGVRNGLILFQFVMASLLICSTIVIFSQFQHLRNAPLGYEQESLISIPIKNTDNSQHYLRAFRQQMAAHPEVVQISASDINLGIGKDGSQASMANGFSYKDKIVNTGLLNVDYDYLKTIGIPLLAGREFSAAFPSDTAQDQDNIVITESMAKQLDEKQVIGLSFYTDSAKPKWTVIGVIPDFHLYSMHEKVEPLTLHMGRGGYGYILVKVNTGNPRHTLTMIQDAYRRIEPANKIEASYITENTLRWYEKEQRLSTLFGTAASIAILLSCLGLFAIVQLVMEQRRKEIGVRKVLGASVQGITRLLCKDFLRLVLVAFLIAVPVAWYFLNQWLQNFQYHISIYWWIFPFAGLVMLLIALGTIGFQTLKAALANPVQSLRSE</sequence>
<feature type="domain" description="ABC3 transporter permease C-terminal" evidence="7">
    <location>
        <begin position="298"/>
        <end position="410"/>
    </location>
</feature>
<evidence type="ECO:0000256" key="2">
    <source>
        <dbReference type="ARBA" id="ARBA00022475"/>
    </source>
</evidence>
<proteinExistence type="predicted"/>
<dbReference type="Pfam" id="PF12704">
    <property type="entry name" value="MacB_PCD"/>
    <property type="match status" value="2"/>
</dbReference>
<evidence type="ECO:0000259" key="8">
    <source>
        <dbReference type="Pfam" id="PF12704"/>
    </source>
</evidence>
<dbReference type="GO" id="GO:0022857">
    <property type="term" value="F:transmembrane transporter activity"/>
    <property type="evidence" value="ECO:0007669"/>
    <property type="project" value="TreeGrafter"/>
</dbReference>
<dbReference type="EMBL" id="BMIB01000005">
    <property type="protein sequence ID" value="GGH78764.1"/>
    <property type="molecule type" value="Genomic_DNA"/>
</dbReference>
<feature type="domain" description="MacB-like periplasmic core" evidence="8">
    <location>
        <begin position="444"/>
        <end position="606"/>
    </location>
</feature>
<feature type="transmembrane region" description="Helical" evidence="6">
    <location>
        <begin position="291"/>
        <end position="312"/>
    </location>
</feature>
<gene>
    <name evidence="9" type="ORF">GCM10011379_47110</name>
</gene>
<reference evidence="9" key="2">
    <citation type="submission" date="2020-09" db="EMBL/GenBank/DDBJ databases">
        <authorList>
            <person name="Sun Q."/>
            <person name="Zhou Y."/>
        </authorList>
    </citation>
    <scope>NUCLEOTIDE SEQUENCE</scope>
    <source>
        <strain evidence="9">CGMCC 1.15290</strain>
    </source>
</reference>
<organism evidence="9 10">
    <name type="scientific">Filimonas zeae</name>
    <dbReference type="NCBI Taxonomy" id="1737353"/>
    <lineage>
        <taxon>Bacteria</taxon>
        <taxon>Pseudomonadati</taxon>
        <taxon>Bacteroidota</taxon>
        <taxon>Chitinophagia</taxon>
        <taxon>Chitinophagales</taxon>
        <taxon>Chitinophagaceae</taxon>
        <taxon>Filimonas</taxon>
    </lineage>
</organism>
<keyword evidence="4 6" id="KW-1133">Transmembrane helix</keyword>
<evidence type="ECO:0000256" key="5">
    <source>
        <dbReference type="ARBA" id="ARBA00023136"/>
    </source>
</evidence>
<feature type="domain" description="ABC3 transporter permease C-terminal" evidence="7">
    <location>
        <begin position="685"/>
        <end position="794"/>
    </location>
</feature>
<feature type="transmembrane region" description="Helical" evidence="6">
    <location>
        <begin position="681"/>
        <end position="705"/>
    </location>
</feature>